<evidence type="ECO:0000313" key="11">
    <source>
        <dbReference type="EMBL" id="MEP0945612.1"/>
    </source>
</evidence>
<evidence type="ECO:0000256" key="1">
    <source>
        <dbReference type="ARBA" id="ARBA00000085"/>
    </source>
</evidence>
<dbReference type="InterPro" id="IPR001789">
    <property type="entry name" value="Sig_transdc_resp-reg_receiver"/>
</dbReference>
<proteinExistence type="predicted"/>
<feature type="domain" description="Response regulatory" evidence="10">
    <location>
        <begin position="19"/>
        <end position="136"/>
    </location>
</feature>
<evidence type="ECO:0000256" key="6">
    <source>
        <dbReference type="ARBA" id="ARBA00023125"/>
    </source>
</evidence>
<keyword evidence="3 8" id="KW-0597">Phosphoprotein</keyword>
<dbReference type="Gene3D" id="1.10.287.130">
    <property type="match status" value="1"/>
</dbReference>
<gene>
    <name evidence="11" type="ORF">NC992_01880</name>
</gene>
<keyword evidence="12" id="KW-1185">Reference proteome</keyword>
<dbReference type="Gene3D" id="3.30.450.20">
    <property type="entry name" value="PAS domain"/>
    <property type="match status" value="1"/>
</dbReference>
<dbReference type="InterPro" id="IPR011006">
    <property type="entry name" value="CheY-like_superfamily"/>
</dbReference>
<evidence type="ECO:0000313" key="12">
    <source>
        <dbReference type="Proteomes" id="UP001482513"/>
    </source>
</evidence>
<dbReference type="InterPro" id="IPR035965">
    <property type="entry name" value="PAS-like_dom_sf"/>
</dbReference>
<keyword evidence="4" id="KW-0902">Two-component regulatory system</keyword>
<dbReference type="Gene3D" id="3.40.50.2300">
    <property type="match status" value="1"/>
</dbReference>
<sequence>MARNSDATLEYPLNPAAVRVLLIEDDLAEARFLQEVLKGSPRSRFQLSHAKCLGEAIAWLRQDGFDVALLDLTLPDSSGLDSLDVLLQEAPSLPVVVLTNTNDDALAVAAVRHGAQDYLMKRSLQQEVLVRSLFYAIERQRAEDALRNANEILEDRVQARTAELEAANRNLRQEIEQRQRIQERLTLAQNAASIGTFEWCVDAPDRDPSNPVADVPWPIADMMASFSDSWPWPIHPDDTERVTQELRRALQQGQGLKTEFRILVGDRVHWLTINSSLICDVETHSERLLGIHMDITDKKQLEAQFLRSQRLESLGTLAGGIAHDLNNILTPILLVVQLLPLKLKNMDSWILGKLDILEASAQRGPTWSSKFSLSHEGLRASALPSRFTICWLTSAS</sequence>
<keyword evidence="5" id="KW-0805">Transcription regulation</keyword>
<evidence type="ECO:0000259" key="10">
    <source>
        <dbReference type="PROSITE" id="PS50110"/>
    </source>
</evidence>
<dbReference type="RefSeq" id="WP_242021376.1">
    <property type="nucleotide sequence ID" value="NZ_JAMPKX010000001.1"/>
</dbReference>
<evidence type="ECO:0000256" key="2">
    <source>
        <dbReference type="ARBA" id="ARBA00012438"/>
    </source>
</evidence>
<dbReference type="EC" id="2.7.13.3" evidence="2"/>
<organism evidence="11 12">
    <name type="scientific">Leptolyngbya subtilissima DQ-A4</name>
    <dbReference type="NCBI Taxonomy" id="2933933"/>
    <lineage>
        <taxon>Bacteria</taxon>
        <taxon>Bacillati</taxon>
        <taxon>Cyanobacteriota</taxon>
        <taxon>Cyanophyceae</taxon>
        <taxon>Leptolyngbyales</taxon>
        <taxon>Leptolyngbyaceae</taxon>
        <taxon>Leptolyngbya group</taxon>
        <taxon>Leptolyngbya</taxon>
    </lineage>
</organism>
<feature type="coiled-coil region" evidence="9">
    <location>
        <begin position="150"/>
        <end position="191"/>
    </location>
</feature>
<dbReference type="SUPFAM" id="SSF55785">
    <property type="entry name" value="PYP-like sensor domain (PAS domain)"/>
    <property type="match status" value="1"/>
</dbReference>
<evidence type="ECO:0000256" key="4">
    <source>
        <dbReference type="ARBA" id="ARBA00023012"/>
    </source>
</evidence>
<dbReference type="SUPFAM" id="SSF47384">
    <property type="entry name" value="Homodimeric domain of signal transducing histidine kinase"/>
    <property type="match status" value="1"/>
</dbReference>
<dbReference type="PANTHER" id="PTHR48111:SF1">
    <property type="entry name" value="TWO-COMPONENT RESPONSE REGULATOR ORR33"/>
    <property type="match status" value="1"/>
</dbReference>
<dbReference type="SMART" id="SM00448">
    <property type="entry name" value="REC"/>
    <property type="match status" value="1"/>
</dbReference>
<dbReference type="NCBIfam" id="TIGR00229">
    <property type="entry name" value="sensory_box"/>
    <property type="match status" value="1"/>
</dbReference>
<dbReference type="EMBL" id="JAMPKX010000001">
    <property type="protein sequence ID" value="MEP0945612.1"/>
    <property type="molecule type" value="Genomic_DNA"/>
</dbReference>
<keyword evidence="9" id="KW-0175">Coiled coil</keyword>
<name>A0ABV0JYR4_9CYAN</name>
<dbReference type="PANTHER" id="PTHR48111">
    <property type="entry name" value="REGULATOR OF RPOS"/>
    <property type="match status" value="1"/>
</dbReference>
<keyword evidence="6" id="KW-0238">DNA-binding</keyword>
<dbReference type="Proteomes" id="UP001482513">
    <property type="component" value="Unassembled WGS sequence"/>
</dbReference>
<evidence type="ECO:0000256" key="3">
    <source>
        <dbReference type="ARBA" id="ARBA00022553"/>
    </source>
</evidence>
<protein>
    <recommendedName>
        <fullName evidence="2">histidine kinase</fullName>
        <ecNumber evidence="2">2.7.13.3</ecNumber>
    </recommendedName>
</protein>
<keyword evidence="7" id="KW-0804">Transcription</keyword>
<evidence type="ECO:0000256" key="5">
    <source>
        <dbReference type="ARBA" id="ARBA00023015"/>
    </source>
</evidence>
<dbReference type="CDD" id="cd00130">
    <property type="entry name" value="PAS"/>
    <property type="match status" value="1"/>
</dbReference>
<evidence type="ECO:0000256" key="8">
    <source>
        <dbReference type="PROSITE-ProRule" id="PRU00169"/>
    </source>
</evidence>
<feature type="modified residue" description="4-aspartylphosphate" evidence="8">
    <location>
        <position position="71"/>
    </location>
</feature>
<comment type="catalytic activity">
    <reaction evidence="1">
        <text>ATP + protein L-histidine = ADP + protein N-phospho-L-histidine.</text>
        <dbReference type="EC" id="2.7.13.3"/>
    </reaction>
</comment>
<dbReference type="PROSITE" id="PS50110">
    <property type="entry name" value="RESPONSE_REGULATORY"/>
    <property type="match status" value="1"/>
</dbReference>
<comment type="caution">
    <text evidence="11">The sequence shown here is derived from an EMBL/GenBank/DDBJ whole genome shotgun (WGS) entry which is preliminary data.</text>
</comment>
<dbReference type="InterPro" id="IPR000014">
    <property type="entry name" value="PAS"/>
</dbReference>
<dbReference type="InterPro" id="IPR036097">
    <property type="entry name" value="HisK_dim/P_sf"/>
</dbReference>
<dbReference type="Pfam" id="PF00072">
    <property type="entry name" value="Response_reg"/>
    <property type="match status" value="1"/>
</dbReference>
<accession>A0ABV0JYR4</accession>
<dbReference type="InterPro" id="IPR039420">
    <property type="entry name" value="WalR-like"/>
</dbReference>
<evidence type="ECO:0000256" key="9">
    <source>
        <dbReference type="SAM" id="Coils"/>
    </source>
</evidence>
<evidence type="ECO:0000256" key="7">
    <source>
        <dbReference type="ARBA" id="ARBA00023163"/>
    </source>
</evidence>
<reference evidence="11 12" key="1">
    <citation type="submission" date="2022-04" db="EMBL/GenBank/DDBJ databases">
        <title>Positive selection, recombination, and allopatry shape intraspecific diversity of widespread and dominant cyanobacteria.</title>
        <authorList>
            <person name="Wei J."/>
            <person name="Shu W."/>
            <person name="Hu C."/>
        </authorList>
    </citation>
    <scope>NUCLEOTIDE SEQUENCE [LARGE SCALE GENOMIC DNA]</scope>
    <source>
        <strain evidence="11 12">DQ-A4</strain>
    </source>
</reference>
<dbReference type="SUPFAM" id="SSF52172">
    <property type="entry name" value="CheY-like"/>
    <property type="match status" value="1"/>
</dbReference>